<accession>B0MJD1</accession>
<reference evidence="1" key="2">
    <citation type="submission" date="2013-11" db="EMBL/GenBank/DDBJ databases">
        <title>Draft genome sequence of Anaerostipes caccae (DSM 14662).</title>
        <authorList>
            <person name="Sudarsanam P."/>
            <person name="Ley R."/>
            <person name="Guruge J."/>
            <person name="Turnbaugh P.J."/>
            <person name="Mahowald M."/>
            <person name="Liep D."/>
            <person name="Gordon J."/>
        </authorList>
    </citation>
    <scope>NUCLEOTIDE SEQUENCE</scope>
    <source>
        <strain evidence="1">DSM 14662</strain>
    </source>
</reference>
<organism evidence="1 2">
    <name type="scientific">Anaerostipes caccae (strain DSM 14662 / CCUG 47493 / JCM 13470 / NCIMB 13811 / L1-92)</name>
    <dbReference type="NCBI Taxonomy" id="411490"/>
    <lineage>
        <taxon>Bacteria</taxon>
        <taxon>Bacillati</taxon>
        <taxon>Bacillota</taxon>
        <taxon>Clostridia</taxon>
        <taxon>Lachnospirales</taxon>
        <taxon>Lachnospiraceae</taxon>
        <taxon>Anaerostipes</taxon>
    </lineage>
</organism>
<evidence type="ECO:0000313" key="1">
    <source>
        <dbReference type="EMBL" id="EDR95714.1"/>
    </source>
</evidence>
<reference evidence="1" key="1">
    <citation type="submission" date="2007-11" db="EMBL/GenBank/DDBJ databases">
        <authorList>
            <person name="Fulton L."/>
            <person name="Clifton S."/>
            <person name="Fulton B."/>
            <person name="Xu J."/>
            <person name="Minx P."/>
            <person name="Pepin K.H."/>
            <person name="Johnson M."/>
            <person name="Thiruvilangam P."/>
            <person name="Bhonagiri V."/>
            <person name="Nash W.E."/>
            <person name="Mardis E.R."/>
            <person name="Wilson R.K."/>
        </authorList>
    </citation>
    <scope>NUCLEOTIDE SEQUENCE [LARGE SCALE GENOMIC DNA]</scope>
    <source>
        <strain evidence="1">DSM 14662</strain>
    </source>
</reference>
<protein>
    <submittedName>
        <fullName evidence="1">Uncharacterized protein</fullName>
    </submittedName>
</protein>
<dbReference type="AlphaFoldDB" id="B0MJD1"/>
<dbReference type="EMBL" id="ABAX03000039">
    <property type="protein sequence ID" value="EDR95714.1"/>
    <property type="molecule type" value="Genomic_DNA"/>
</dbReference>
<dbReference type="STRING" id="411490.ANACAC_03744"/>
<sequence>MNAQAQIKSRRKIFSCFVASCLTASFTICYSVPAVKKLYIFLFLITNRKIYSFFIT</sequence>
<comment type="caution">
    <text evidence="1">The sequence shown here is derived from an EMBL/GenBank/DDBJ whole genome shotgun (WGS) entry which is preliminary data.</text>
</comment>
<dbReference type="Proteomes" id="UP000004935">
    <property type="component" value="Unassembled WGS sequence"/>
</dbReference>
<proteinExistence type="predicted"/>
<evidence type="ECO:0000313" key="2">
    <source>
        <dbReference type="Proteomes" id="UP000004935"/>
    </source>
</evidence>
<gene>
    <name evidence="1" type="ORF">ANACAC_03744</name>
</gene>
<dbReference type="HOGENOM" id="CLU_3003901_0_0_9"/>
<name>B0MJD1_ANACD</name>
<keyword evidence="2" id="KW-1185">Reference proteome</keyword>